<proteinExistence type="predicted"/>
<feature type="region of interest" description="Disordered" evidence="1">
    <location>
        <begin position="1"/>
        <end position="69"/>
    </location>
</feature>
<dbReference type="Proteomes" id="UP000652761">
    <property type="component" value="Unassembled WGS sequence"/>
</dbReference>
<evidence type="ECO:0000313" key="2">
    <source>
        <dbReference type="EMBL" id="MQL75786.1"/>
    </source>
</evidence>
<protein>
    <submittedName>
        <fullName evidence="2">Uncharacterized protein</fullName>
    </submittedName>
</protein>
<feature type="non-terminal residue" evidence="2">
    <location>
        <position position="1"/>
    </location>
</feature>
<keyword evidence="3" id="KW-1185">Reference proteome</keyword>
<organism evidence="2 3">
    <name type="scientific">Colocasia esculenta</name>
    <name type="common">Wild taro</name>
    <name type="synonym">Arum esculentum</name>
    <dbReference type="NCBI Taxonomy" id="4460"/>
    <lineage>
        <taxon>Eukaryota</taxon>
        <taxon>Viridiplantae</taxon>
        <taxon>Streptophyta</taxon>
        <taxon>Embryophyta</taxon>
        <taxon>Tracheophyta</taxon>
        <taxon>Spermatophyta</taxon>
        <taxon>Magnoliopsida</taxon>
        <taxon>Liliopsida</taxon>
        <taxon>Araceae</taxon>
        <taxon>Aroideae</taxon>
        <taxon>Colocasieae</taxon>
        <taxon>Colocasia</taxon>
    </lineage>
</organism>
<sequence>GEHEEEIPITIAPIEGEHVVEQAAPTQGEGTTTNLQVDSFQDGLTTSSSDSEDQGPIEPDSRSVKKGKNVVPKVPLLTSTAHHSSRKKKLRVYTDFVIVVSTHPLLCVDTVPGSVDTRSSSQKTCLAVLDSVSTLPEVVSTLVTLPREPILPVLDSVSTHSVVVSIHFG</sequence>
<name>A0A843U0B5_COLES</name>
<reference evidence="2" key="1">
    <citation type="submission" date="2017-07" db="EMBL/GenBank/DDBJ databases">
        <title>Taro Niue Genome Assembly and Annotation.</title>
        <authorList>
            <person name="Atibalentja N."/>
            <person name="Keating K."/>
            <person name="Fields C.J."/>
        </authorList>
    </citation>
    <scope>NUCLEOTIDE SEQUENCE</scope>
    <source>
        <strain evidence="2">Niue_2</strain>
        <tissue evidence="2">Leaf</tissue>
    </source>
</reference>
<dbReference type="EMBL" id="NMUH01000265">
    <property type="protein sequence ID" value="MQL75786.1"/>
    <property type="molecule type" value="Genomic_DNA"/>
</dbReference>
<feature type="compositionally biased region" description="Polar residues" evidence="1">
    <location>
        <begin position="24"/>
        <end position="49"/>
    </location>
</feature>
<comment type="caution">
    <text evidence="2">The sequence shown here is derived from an EMBL/GenBank/DDBJ whole genome shotgun (WGS) entry which is preliminary data.</text>
</comment>
<gene>
    <name evidence="2" type="ORF">Taro_008161</name>
</gene>
<evidence type="ECO:0000313" key="3">
    <source>
        <dbReference type="Proteomes" id="UP000652761"/>
    </source>
</evidence>
<dbReference type="AlphaFoldDB" id="A0A843U0B5"/>
<evidence type="ECO:0000256" key="1">
    <source>
        <dbReference type="SAM" id="MobiDB-lite"/>
    </source>
</evidence>
<accession>A0A843U0B5</accession>